<evidence type="ECO:0000259" key="1">
    <source>
        <dbReference type="Pfam" id="PF10615"/>
    </source>
</evidence>
<dbReference type="EMBL" id="FLQR01000007">
    <property type="protein sequence ID" value="SBS72649.1"/>
    <property type="molecule type" value="Genomic_DNA"/>
</dbReference>
<dbReference type="InterPro" id="IPR019595">
    <property type="entry name" value="DUF2470"/>
</dbReference>
<dbReference type="Pfam" id="PF10615">
    <property type="entry name" value="DUF2470"/>
    <property type="match status" value="1"/>
</dbReference>
<evidence type="ECO:0000313" key="2">
    <source>
        <dbReference type="EMBL" id="SBS72649.1"/>
    </source>
</evidence>
<name>A0A1Y5P5Q4_9MICO</name>
<organism evidence="2">
    <name type="scientific">uncultured Microbacterium sp</name>
    <dbReference type="NCBI Taxonomy" id="191216"/>
    <lineage>
        <taxon>Bacteria</taxon>
        <taxon>Bacillati</taxon>
        <taxon>Actinomycetota</taxon>
        <taxon>Actinomycetes</taxon>
        <taxon>Micrococcales</taxon>
        <taxon>Microbacteriaceae</taxon>
        <taxon>Microbacterium</taxon>
        <taxon>environmental samples</taxon>
    </lineage>
</organism>
<feature type="domain" description="DUF2470" evidence="1">
    <location>
        <begin position="12"/>
        <end position="87"/>
    </location>
</feature>
<gene>
    <name evidence="2" type="ORF">MIPYR_30132</name>
</gene>
<dbReference type="AlphaFoldDB" id="A0A1Y5P5Q4"/>
<protein>
    <recommendedName>
        <fullName evidence="1">DUF2470 domain-containing protein</fullName>
    </recommendedName>
</protein>
<accession>A0A1Y5P5Q4</accession>
<proteinExistence type="predicted"/>
<sequence length="103" mass="11323">MPDTFDDDALAGVLGHMNRDHSADNLLIARAFSPLADPISATMVAFDSEAGQWHVTSAEGAEEVVRVPWPSGPISERRDVRREIVALYDEACRRLGVTPRPHD</sequence>
<reference evidence="2" key="1">
    <citation type="submission" date="2016-03" db="EMBL/GenBank/DDBJ databases">
        <authorList>
            <person name="Ploux O."/>
        </authorList>
    </citation>
    <scope>NUCLEOTIDE SEQUENCE</scope>
    <source>
        <strain evidence="2">UC1</strain>
    </source>
</reference>
<dbReference type="RefSeq" id="WP_295575975.1">
    <property type="nucleotide sequence ID" value="NZ_FLQR01000007.1"/>
</dbReference>
<dbReference type="Gene3D" id="3.20.180.10">
    <property type="entry name" value="PNP-oxidase-like"/>
    <property type="match status" value="1"/>
</dbReference>
<dbReference type="InterPro" id="IPR037119">
    <property type="entry name" value="Haem_oxidase_HugZ-like_sf"/>
</dbReference>